<keyword evidence="4" id="KW-0564">Palmitate</keyword>
<name>A0ABX8SHS9_9ACTN</name>
<keyword evidence="3" id="KW-0472">Membrane</keyword>
<proteinExistence type="predicted"/>
<dbReference type="RefSeq" id="WP_219082126.1">
    <property type="nucleotide sequence ID" value="NZ_CP079216.1"/>
</dbReference>
<reference evidence="7 8" key="1">
    <citation type="submission" date="2021-07" db="EMBL/GenBank/DDBJ databases">
        <title>complete genome sequencing of Tessaracoccus sp.J1M15.</title>
        <authorList>
            <person name="Bae J.-W."/>
            <person name="Kim D.-y."/>
        </authorList>
    </citation>
    <scope>NUCLEOTIDE SEQUENCE [LARGE SCALE GENOMIC DNA]</scope>
    <source>
        <strain evidence="7 8">J1M15</strain>
    </source>
</reference>
<dbReference type="PANTHER" id="PTHR43649">
    <property type="entry name" value="ARABINOSE-BINDING PROTEIN-RELATED"/>
    <property type="match status" value="1"/>
</dbReference>
<evidence type="ECO:0000256" key="4">
    <source>
        <dbReference type="ARBA" id="ARBA00023139"/>
    </source>
</evidence>
<evidence type="ECO:0000256" key="3">
    <source>
        <dbReference type="ARBA" id="ARBA00023136"/>
    </source>
</evidence>
<dbReference type="PANTHER" id="PTHR43649:SF33">
    <property type="entry name" value="POLYGALACTURONAN_RHAMNOGALACTURONAN-BINDING PROTEIN YTCQ"/>
    <property type="match status" value="1"/>
</dbReference>
<evidence type="ECO:0000313" key="8">
    <source>
        <dbReference type="Proteomes" id="UP000824504"/>
    </source>
</evidence>
<sequence>MTTRYLRLGAVGIVAAVGLTACAGNTTTGSTPAESSAPAAEKVSLQYLHRLPDGEGMTKIADIVAKWNAEHPDIQVEATKFDGQAAEMVKKLENDVKADSAACLAQVGYAEVPSLYTKGLLEDVTAEAAKYTANFSEGAQGLMKVGDISVGLPQDTGPLVYYYNKAEFEKLGLDVPTTADELVATAAKAAEQGKYITAFQPDEAQYWLAAQSAAAGATWYTVENDAWKVNVTSEETAKVADTWQQMLDAKTTLVENRWGDGFKAALIDQSLIGTVGAAWEAPLLAGDMAGSDNEGQWAVTQLPMFATQQMTGPDGGSGVAVMKGCDHPAQAMEFNNWLNTQIDDLATQGLVVAAKGTVTTPESVSDFYGGQDVFAELAAANDTLNPAFGYMPTWPAIADPMAKAAAAAGDGSGKVADIFTAAQDASVSSLKDAGLPVA</sequence>
<dbReference type="EMBL" id="CP079216">
    <property type="protein sequence ID" value="QXT62855.1"/>
    <property type="molecule type" value="Genomic_DNA"/>
</dbReference>
<accession>A0ABX8SHS9</accession>
<evidence type="ECO:0000256" key="5">
    <source>
        <dbReference type="ARBA" id="ARBA00023288"/>
    </source>
</evidence>
<keyword evidence="2 6" id="KW-0732">Signal</keyword>
<evidence type="ECO:0000256" key="2">
    <source>
        <dbReference type="ARBA" id="ARBA00022729"/>
    </source>
</evidence>
<protein>
    <submittedName>
        <fullName evidence="7">Extracellular solute-binding protein</fullName>
    </submittedName>
</protein>
<keyword evidence="8" id="KW-1185">Reference proteome</keyword>
<evidence type="ECO:0000256" key="6">
    <source>
        <dbReference type="SAM" id="SignalP"/>
    </source>
</evidence>
<dbReference type="InterPro" id="IPR050490">
    <property type="entry name" value="Bact_solute-bd_prot1"/>
</dbReference>
<dbReference type="Proteomes" id="UP000824504">
    <property type="component" value="Chromosome"/>
</dbReference>
<dbReference type="InterPro" id="IPR006059">
    <property type="entry name" value="SBP"/>
</dbReference>
<keyword evidence="5" id="KW-0449">Lipoprotein</keyword>
<dbReference type="Pfam" id="PF01547">
    <property type="entry name" value="SBP_bac_1"/>
    <property type="match status" value="1"/>
</dbReference>
<feature type="signal peptide" evidence="6">
    <location>
        <begin position="1"/>
        <end position="23"/>
    </location>
</feature>
<evidence type="ECO:0000256" key="1">
    <source>
        <dbReference type="ARBA" id="ARBA00022475"/>
    </source>
</evidence>
<dbReference type="PROSITE" id="PS51257">
    <property type="entry name" value="PROKAR_LIPOPROTEIN"/>
    <property type="match status" value="1"/>
</dbReference>
<organism evidence="7 8">
    <name type="scientific">Tessaracoccus palaemonis</name>
    <dbReference type="NCBI Taxonomy" id="2829499"/>
    <lineage>
        <taxon>Bacteria</taxon>
        <taxon>Bacillati</taxon>
        <taxon>Actinomycetota</taxon>
        <taxon>Actinomycetes</taxon>
        <taxon>Propionibacteriales</taxon>
        <taxon>Propionibacteriaceae</taxon>
        <taxon>Tessaracoccus</taxon>
    </lineage>
</organism>
<feature type="chain" id="PRO_5047152834" evidence="6">
    <location>
        <begin position="24"/>
        <end position="438"/>
    </location>
</feature>
<evidence type="ECO:0000313" key="7">
    <source>
        <dbReference type="EMBL" id="QXT62855.1"/>
    </source>
</evidence>
<keyword evidence="1" id="KW-1003">Cell membrane</keyword>
<gene>
    <name evidence="7" type="ORF">KDB89_14195</name>
</gene>